<dbReference type="InterPro" id="IPR001173">
    <property type="entry name" value="Glyco_trans_2-like"/>
</dbReference>
<evidence type="ECO:0000313" key="2">
    <source>
        <dbReference type="EMBL" id="SDP07265.1"/>
    </source>
</evidence>
<dbReference type="Gene3D" id="3.90.550.10">
    <property type="entry name" value="Spore Coat Polysaccharide Biosynthesis Protein SpsA, Chain A"/>
    <property type="match status" value="1"/>
</dbReference>
<dbReference type="CDD" id="cd02525">
    <property type="entry name" value="Succinoglycan_BP_ExoA"/>
    <property type="match status" value="1"/>
</dbReference>
<proteinExistence type="predicted"/>
<dbReference type="Pfam" id="PF00535">
    <property type="entry name" value="Glycos_transf_2"/>
    <property type="match status" value="1"/>
</dbReference>
<dbReference type="AlphaFoldDB" id="A0A1H0PRH8"/>
<sequence length="316" mass="36143">MVECTVIIATYNEENFIEECIRSLENQTYSKDKYQIYIIDGESKDNTTKVVEKLMAEYSNIKLFNNPKKIQAVAFNIGLNNSETEYCFVVGAHATFDKEFIGNSVISIKENDAVCVGGKVTFDAKTKIGQYYALARGTLFGGGTASYRYSDKKQYVDTASFGCYKTESMKNVGGYNEELVKNQDNDINKRIRAQGGKMLFDPSIKFTYFTRDNYKDIKKQMFNYGYWESKVIKQDPKQFSIITMVPVAFVIYNIIAILLAVKTIVPLLLCYVPYLLVYTMFYFKYAAGKNPIKLLWIYLTIHTSIGIGLIKGWFTK</sequence>
<gene>
    <name evidence="2" type="ORF">SAMN04488529_10231</name>
</gene>
<evidence type="ECO:0000313" key="3">
    <source>
        <dbReference type="Proteomes" id="UP000198597"/>
    </source>
</evidence>
<reference evidence="2 3" key="1">
    <citation type="submission" date="2016-10" db="EMBL/GenBank/DDBJ databases">
        <authorList>
            <person name="de Groot N.N."/>
        </authorList>
    </citation>
    <scope>NUCLEOTIDE SEQUENCE [LARGE SCALE GENOMIC DNA]</scope>
    <source>
        <strain evidence="2 3">DSM 12272</strain>
    </source>
</reference>
<dbReference type="PANTHER" id="PTHR22916">
    <property type="entry name" value="GLYCOSYLTRANSFERASE"/>
    <property type="match status" value="1"/>
</dbReference>
<dbReference type="RefSeq" id="WP_089966607.1">
    <property type="nucleotide sequence ID" value="NZ_FNJM01000002.1"/>
</dbReference>
<evidence type="ECO:0000259" key="1">
    <source>
        <dbReference type="Pfam" id="PF00535"/>
    </source>
</evidence>
<dbReference type="STRING" id="94869.SAMN04488529_10231"/>
<dbReference type="InterPro" id="IPR029044">
    <property type="entry name" value="Nucleotide-diphossugar_trans"/>
</dbReference>
<dbReference type="EMBL" id="FNJM01000002">
    <property type="protein sequence ID" value="SDP07265.1"/>
    <property type="molecule type" value="Genomic_DNA"/>
</dbReference>
<dbReference type="SUPFAM" id="SSF53448">
    <property type="entry name" value="Nucleotide-diphospho-sugar transferases"/>
    <property type="match status" value="1"/>
</dbReference>
<keyword evidence="2" id="KW-0808">Transferase</keyword>
<dbReference type="Proteomes" id="UP000198597">
    <property type="component" value="Unassembled WGS sequence"/>
</dbReference>
<name>A0A1H0PRH8_9CLOT</name>
<keyword evidence="3" id="KW-1185">Reference proteome</keyword>
<dbReference type="GO" id="GO:0016740">
    <property type="term" value="F:transferase activity"/>
    <property type="evidence" value="ECO:0007669"/>
    <property type="project" value="UniProtKB-KW"/>
</dbReference>
<dbReference type="OrthoDB" id="9766971at2"/>
<protein>
    <submittedName>
        <fullName evidence="2">Glycosyltransferase, catalytic subunit of cellulose synthase and poly-beta-1,6-N-acetylglucosamine synthase</fullName>
    </submittedName>
</protein>
<dbReference type="PANTHER" id="PTHR22916:SF71">
    <property type="entry name" value="GLYCOSYL TRANSFERASE"/>
    <property type="match status" value="1"/>
</dbReference>
<feature type="domain" description="Glycosyltransferase 2-like" evidence="1">
    <location>
        <begin position="5"/>
        <end position="134"/>
    </location>
</feature>
<organism evidence="2 3">
    <name type="scientific">Clostridium gasigenes</name>
    <dbReference type="NCBI Taxonomy" id="94869"/>
    <lineage>
        <taxon>Bacteria</taxon>
        <taxon>Bacillati</taxon>
        <taxon>Bacillota</taxon>
        <taxon>Clostridia</taxon>
        <taxon>Eubacteriales</taxon>
        <taxon>Clostridiaceae</taxon>
        <taxon>Clostridium</taxon>
    </lineage>
</organism>
<accession>A0A1H0PRH8</accession>